<gene>
    <name evidence="1" type="ORF">SCALOS_LOCUS8264</name>
</gene>
<sequence length="160" mass="18566">MSDDKKILDQETARIKQLLKDQEDEINIEKEKYEQLLEMFSNVKKNVADVMKESLPEILKEALKGTDISDDMKKLVTEKSGEVIEKLSEKIKGVGIKEETNTYQSIGRPKKIEKPIVEERTEKEDLLNDGSFHAGSWNQKNFDKYFKDLDVIITRDAWKS</sequence>
<comment type="caution">
    <text evidence="1">The sequence shown here is derived from an EMBL/GenBank/DDBJ whole genome shotgun (WGS) entry which is preliminary data.</text>
</comment>
<proteinExistence type="predicted"/>
<reference evidence="1" key="1">
    <citation type="submission" date="2021-06" db="EMBL/GenBank/DDBJ databases">
        <authorList>
            <person name="Kallberg Y."/>
            <person name="Tangrot J."/>
            <person name="Rosling A."/>
        </authorList>
    </citation>
    <scope>NUCLEOTIDE SEQUENCE</scope>
    <source>
        <strain evidence="1">AU212A</strain>
    </source>
</reference>
<accession>A0ACA9N8R0</accession>
<name>A0ACA9N8R0_9GLOM</name>
<protein>
    <submittedName>
        <fullName evidence="1">6341_t:CDS:1</fullName>
    </submittedName>
</protein>
<dbReference type="Proteomes" id="UP000789860">
    <property type="component" value="Unassembled WGS sequence"/>
</dbReference>
<dbReference type="EMBL" id="CAJVPM010021271">
    <property type="protein sequence ID" value="CAG8639326.1"/>
    <property type="molecule type" value="Genomic_DNA"/>
</dbReference>
<evidence type="ECO:0000313" key="1">
    <source>
        <dbReference type="EMBL" id="CAG8639326.1"/>
    </source>
</evidence>
<evidence type="ECO:0000313" key="2">
    <source>
        <dbReference type="Proteomes" id="UP000789860"/>
    </source>
</evidence>
<organism evidence="1 2">
    <name type="scientific">Scutellospora calospora</name>
    <dbReference type="NCBI Taxonomy" id="85575"/>
    <lineage>
        <taxon>Eukaryota</taxon>
        <taxon>Fungi</taxon>
        <taxon>Fungi incertae sedis</taxon>
        <taxon>Mucoromycota</taxon>
        <taxon>Glomeromycotina</taxon>
        <taxon>Glomeromycetes</taxon>
        <taxon>Diversisporales</taxon>
        <taxon>Gigasporaceae</taxon>
        <taxon>Scutellospora</taxon>
    </lineage>
</organism>
<keyword evidence="2" id="KW-1185">Reference proteome</keyword>